<dbReference type="GO" id="GO:0005829">
    <property type="term" value="C:cytosol"/>
    <property type="evidence" value="ECO:0007669"/>
    <property type="project" value="TreeGrafter"/>
</dbReference>
<name>G5C317_HETGA</name>
<evidence type="ECO:0000313" key="3">
    <source>
        <dbReference type="Proteomes" id="UP000006813"/>
    </source>
</evidence>
<feature type="compositionally biased region" description="Polar residues" evidence="1">
    <location>
        <begin position="107"/>
        <end position="117"/>
    </location>
</feature>
<evidence type="ECO:0000256" key="1">
    <source>
        <dbReference type="SAM" id="MobiDB-lite"/>
    </source>
</evidence>
<feature type="region of interest" description="Disordered" evidence="1">
    <location>
        <begin position="91"/>
        <end position="141"/>
    </location>
</feature>
<dbReference type="EMBL" id="JH173137">
    <property type="protein sequence ID" value="EHB15928.1"/>
    <property type="molecule type" value="Genomic_DNA"/>
</dbReference>
<feature type="compositionally biased region" description="Polar residues" evidence="1">
    <location>
        <begin position="264"/>
        <end position="279"/>
    </location>
</feature>
<feature type="compositionally biased region" description="Polar residues" evidence="1">
    <location>
        <begin position="287"/>
        <end position="298"/>
    </location>
</feature>
<dbReference type="STRING" id="10181.G5C317"/>
<feature type="region of interest" description="Disordered" evidence="1">
    <location>
        <begin position="260"/>
        <end position="304"/>
    </location>
</feature>
<evidence type="ECO:0000313" key="2">
    <source>
        <dbReference type="EMBL" id="EHB15928.1"/>
    </source>
</evidence>
<dbReference type="InterPro" id="IPR052855">
    <property type="entry name" value="CKAP2-like"/>
</dbReference>
<gene>
    <name evidence="2" type="ORF">GW7_20895</name>
</gene>
<dbReference type="GO" id="GO:0072686">
    <property type="term" value="C:mitotic spindle"/>
    <property type="evidence" value="ECO:0007669"/>
    <property type="project" value="TreeGrafter"/>
</dbReference>
<protein>
    <submittedName>
        <fullName evidence="2">Cytoskeleton-associated protein 2-like protein</fullName>
    </submittedName>
</protein>
<organism evidence="2 3">
    <name type="scientific">Heterocephalus glaber</name>
    <name type="common">Naked mole rat</name>
    <dbReference type="NCBI Taxonomy" id="10181"/>
    <lineage>
        <taxon>Eukaryota</taxon>
        <taxon>Metazoa</taxon>
        <taxon>Chordata</taxon>
        <taxon>Craniata</taxon>
        <taxon>Vertebrata</taxon>
        <taxon>Euteleostomi</taxon>
        <taxon>Mammalia</taxon>
        <taxon>Eutheria</taxon>
        <taxon>Euarchontoglires</taxon>
        <taxon>Glires</taxon>
        <taxon>Rodentia</taxon>
        <taxon>Hystricomorpha</taxon>
        <taxon>Bathyergidae</taxon>
        <taxon>Heterocephalus</taxon>
    </lineage>
</organism>
<reference evidence="2 3" key="1">
    <citation type="journal article" date="2011" name="Nature">
        <title>Genome sequencing reveals insights into physiology and longevity of the naked mole rat.</title>
        <authorList>
            <person name="Kim E.B."/>
            <person name="Fang X."/>
            <person name="Fushan A.A."/>
            <person name="Huang Z."/>
            <person name="Lobanov A.V."/>
            <person name="Han L."/>
            <person name="Marino S.M."/>
            <person name="Sun X."/>
            <person name="Turanov A.A."/>
            <person name="Yang P."/>
            <person name="Yim S.H."/>
            <person name="Zhao X."/>
            <person name="Kasaikina M.V."/>
            <person name="Stoletzki N."/>
            <person name="Peng C."/>
            <person name="Polak P."/>
            <person name="Xiong Z."/>
            <person name="Kiezun A."/>
            <person name="Zhu Y."/>
            <person name="Chen Y."/>
            <person name="Kryukov G.V."/>
            <person name="Zhang Q."/>
            <person name="Peshkin L."/>
            <person name="Yang L."/>
            <person name="Bronson R.T."/>
            <person name="Buffenstein R."/>
            <person name="Wang B."/>
            <person name="Han C."/>
            <person name="Li Q."/>
            <person name="Chen L."/>
            <person name="Zhao W."/>
            <person name="Sunyaev S.R."/>
            <person name="Park T.J."/>
            <person name="Zhang G."/>
            <person name="Wang J."/>
            <person name="Gladyshev V.N."/>
        </authorList>
    </citation>
    <scope>NUCLEOTIDE SEQUENCE [LARGE SCALE GENOMIC DNA]</scope>
</reference>
<dbReference type="PANTHER" id="PTHR47078:SF1">
    <property type="entry name" value="CYTOSKELETON-ASSOCIATED PROTEIN 2-LIKE"/>
    <property type="match status" value="1"/>
</dbReference>
<dbReference type="PANTHER" id="PTHR47078">
    <property type="entry name" value="CYTOSKELETON-ASSOCIATED PROTEIN 2-LIKE"/>
    <property type="match status" value="1"/>
</dbReference>
<feature type="compositionally biased region" description="Basic and acidic residues" evidence="1">
    <location>
        <begin position="121"/>
        <end position="141"/>
    </location>
</feature>
<dbReference type="Proteomes" id="UP000006813">
    <property type="component" value="Unassembled WGS sequence"/>
</dbReference>
<accession>G5C317</accession>
<dbReference type="GO" id="GO:0005813">
    <property type="term" value="C:centrosome"/>
    <property type="evidence" value="ECO:0007669"/>
    <property type="project" value="TreeGrafter"/>
</dbReference>
<dbReference type="InParanoid" id="G5C317"/>
<dbReference type="AlphaFoldDB" id="G5C317"/>
<sequence>MVGSGPSAATVAFATTAKERQKKLQEYLAAKGKLKNQNTKPYLKAKNNCPNLPPSKSTIKPQKDVFNYDVLCVKCTRPISIKLQSRPANITGSQKPKLEAPKLVGKSLTSRGFSSNPKCKPSNESHQHHEARSSAKRELSRKSMRLPIAQKPKTAEQQLTGQANARCTDSVDNNYVEKKSLYGIFKELNKENVPQTLSEPEKKPDPALCTTRAYDLFSYHHCLSAFNFKNIEGRFHHSQPRGRGFRDTIPLLPAQRKGLPGCCSTATSPENEGTNNAPLHQSEKTGKQVSKPNFQILYSNPKGK</sequence>
<proteinExistence type="predicted"/>